<keyword evidence="6" id="KW-0256">Endoplasmic reticulum</keyword>
<dbReference type="InterPro" id="IPR045034">
    <property type="entry name" value="O-acyltransferase_WSD1-like"/>
</dbReference>
<evidence type="ECO:0000256" key="3">
    <source>
        <dbReference type="ARBA" id="ARBA00004771"/>
    </source>
</evidence>
<comment type="pathway">
    <text evidence="4">Lipid metabolism.</text>
</comment>
<evidence type="ECO:0000256" key="2">
    <source>
        <dbReference type="ARBA" id="ARBA00004586"/>
    </source>
</evidence>
<dbReference type="GO" id="GO:0005789">
    <property type="term" value="C:endoplasmic reticulum membrane"/>
    <property type="evidence" value="ECO:0007669"/>
    <property type="project" value="UniProtKB-SubCell"/>
</dbReference>
<dbReference type="Pfam" id="PF03007">
    <property type="entry name" value="WS_DGAT_cat"/>
    <property type="match status" value="1"/>
</dbReference>
<dbReference type="GO" id="GO:0005886">
    <property type="term" value="C:plasma membrane"/>
    <property type="evidence" value="ECO:0007669"/>
    <property type="project" value="UniProtKB-SubCell"/>
</dbReference>
<evidence type="ECO:0000256" key="1">
    <source>
        <dbReference type="ARBA" id="ARBA00004162"/>
    </source>
</evidence>
<comment type="catalytic activity">
    <reaction evidence="9">
        <text>a long chain fatty alcohol + a fatty acyl-CoA = a long-chain alcohol wax ester + CoA</text>
        <dbReference type="Rhea" id="RHEA:38443"/>
        <dbReference type="ChEBI" id="CHEBI:17135"/>
        <dbReference type="ChEBI" id="CHEBI:57287"/>
        <dbReference type="ChEBI" id="CHEBI:77636"/>
        <dbReference type="ChEBI" id="CHEBI:235323"/>
        <dbReference type="EC" id="2.3.1.75"/>
    </reaction>
</comment>
<comment type="catalytic activity">
    <reaction evidence="10">
        <text>an acyl-CoA + a 1,2-diacyl-sn-glycerol = a triacyl-sn-glycerol + CoA</text>
        <dbReference type="Rhea" id="RHEA:10868"/>
        <dbReference type="ChEBI" id="CHEBI:17815"/>
        <dbReference type="ChEBI" id="CHEBI:57287"/>
        <dbReference type="ChEBI" id="CHEBI:58342"/>
        <dbReference type="ChEBI" id="CHEBI:64615"/>
        <dbReference type="EC" id="2.3.1.20"/>
    </reaction>
</comment>
<name>A0A8S0RRL4_OLEEU</name>
<evidence type="ECO:0000256" key="6">
    <source>
        <dbReference type="ARBA" id="ARBA00022824"/>
    </source>
</evidence>
<evidence type="ECO:0000259" key="13">
    <source>
        <dbReference type="Pfam" id="PF06974"/>
    </source>
</evidence>
<proteinExistence type="inferred from homology"/>
<keyword evidence="15" id="KW-1185">Reference proteome</keyword>
<dbReference type="Proteomes" id="UP000594638">
    <property type="component" value="Unassembled WGS sequence"/>
</dbReference>
<evidence type="ECO:0000256" key="8">
    <source>
        <dbReference type="ARBA" id="ARBA00024360"/>
    </source>
</evidence>
<dbReference type="GO" id="GO:0004144">
    <property type="term" value="F:diacylglycerol O-acyltransferase activity"/>
    <property type="evidence" value="ECO:0007669"/>
    <property type="project" value="UniProtKB-EC"/>
</dbReference>
<comment type="subcellular location">
    <subcellularLocation>
        <location evidence="1">Cell membrane</location>
        <topology evidence="1">Single-pass membrane protein</topology>
    </subcellularLocation>
    <subcellularLocation>
        <location evidence="2">Endoplasmic reticulum membrane</location>
    </subcellularLocation>
</comment>
<dbReference type="PANTHER" id="PTHR31650">
    <property type="entry name" value="O-ACYLTRANSFERASE (WSD1-LIKE) FAMILY PROTEIN"/>
    <property type="match status" value="1"/>
</dbReference>
<comment type="caution">
    <text evidence="14">The sequence shown here is derived from an EMBL/GenBank/DDBJ whole genome shotgun (WGS) entry which is preliminary data.</text>
</comment>
<dbReference type="AlphaFoldDB" id="A0A8S0RRL4"/>
<dbReference type="Pfam" id="PF06974">
    <property type="entry name" value="WS_DGAT_C"/>
    <property type="match status" value="1"/>
</dbReference>
<evidence type="ECO:0000256" key="5">
    <source>
        <dbReference type="ARBA" id="ARBA00022679"/>
    </source>
</evidence>
<sequence>MEINFINHEEEEESQPVSPTGQYFTSSVISVSVIGVLESEAPIEIDDWQAEALLKDVFLPINPRFSSIMVIDKRGVKQWKKVEANIKDHMYKPIFPEGKSAEFYDDCFNQYLSKLAMDQLPKSRPLWEIHIIKYPTKNSAGNVVFKLHHALGDGFSLMGALLSCLQRAENPQLPLTFPALMNQNMNTDDDHKGIFKNVIGIFNTVSDFGWSLLKSSVIEDDKSPIRSGDVGVQFRPITITTMTFSLDQIKKVKEILQVTINGVICGVIFLGTRLYMQEVNNEQKNADSTSLVLLNTRNIGGYKSVQEMVKTDAESPWGNQFAFIHVSLPHLTENDLTNPLNFALKTQETIMRKKNSAAVLLTGKLLDAVRRYRGPEVTAKYIHSTLKNTSMTVSNVIGPVERMALANHPVKGLYFMVVGVPQVQIFHKSHIFLFKK</sequence>
<dbReference type="PANTHER" id="PTHR31650:SF34">
    <property type="entry name" value="O-ACYLTRANSFERASE WSD1-LIKE ISOFORM X1"/>
    <property type="match status" value="1"/>
</dbReference>
<evidence type="ECO:0000256" key="9">
    <source>
        <dbReference type="ARBA" id="ARBA00047604"/>
    </source>
</evidence>
<dbReference type="OrthoDB" id="619536at2759"/>
<comment type="similarity">
    <text evidence="8">In the N-terminal section; belongs to the long-chain O-acyltransferase family.</text>
</comment>
<evidence type="ECO:0000259" key="12">
    <source>
        <dbReference type="Pfam" id="PF03007"/>
    </source>
</evidence>
<dbReference type="GO" id="GO:0047196">
    <property type="term" value="F:long-chain-alcohol O-fatty-acyltransferase activity"/>
    <property type="evidence" value="ECO:0007669"/>
    <property type="project" value="UniProtKB-EC"/>
</dbReference>
<evidence type="ECO:0000313" key="14">
    <source>
        <dbReference type="EMBL" id="CAA2982159.1"/>
    </source>
</evidence>
<organism evidence="14 15">
    <name type="scientific">Olea europaea subsp. europaea</name>
    <dbReference type="NCBI Taxonomy" id="158383"/>
    <lineage>
        <taxon>Eukaryota</taxon>
        <taxon>Viridiplantae</taxon>
        <taxon>Streptophyta</taxon>
        <taxon>Embryophyta</taxon>
        <taxon>Tracheophyta</taxon>
        <taxon>Spermatophyta</taxon>
        <taxon>Magnoliopsida</taxon>
        <taxon>eudicotyledons</taxon>
        <taxon>Gunneridae</taxon>
        <taxon>Pentapetalae</taxon>
        <taxon>asterids</taxon>
        <taxon>lamiids</taxon>
        <taxon>Lamiales</taxon>
        <taxon>Oleaceae</taxon>
        <taxon>Oleeae</taxon>
        <taxon>Olea</taxon>
    </lineage>
</organism>
<dbReference type="InterPro" id="IPR009721">
    <property type="entry name" value="O-acyltransferase_WSD1_C"/>
</dbReference>
<dbReference type="EMBL" id="CACTIH010003688">
    <property type="protein sequence ID" value="CAA2982159.1"/>
    <property type="molecule type" value="Genomic_DNA"/>
</dbReference>
<comment type="pathway">
    <text evidence="3">Glycerolipid metabolism; triacylglycerol biosynthesis.</text>
</comment>
<feature type="region of interest" description="Disordered" evidence="11">
    <location>
        <begin position="1"/>
        <end position="20"/>
    </location>
</feature>
<keyword evidence="5" id="KW-0808">Transferase</keyword>
<dbReference type="GO" id="GO:0019432">
    <property type="term" value="P:triglyceride biosynthetic process"/>
    <property type="evidence" value="ECO:0007669"/>
    <property type="project" value="TreeGrafter"/>
</dbReference>
<accession>A0A8S0RRL4</accession>
<reference evidence="14 15" key="1">
    <citation type="submission" date="2019-12" db="EMBL/GenBank/DDBJ databases">
        <authorList>
            <person name="Alioto T."/>
            <person name="Alioto T."/>
            <person name="Gomez Garrido J."/>
        </authorList>
    </citation>
    <scope>NUCLEOTIDE SEQUENCE [LARGE SCALE GENOMIC DNA]</scope>
</reference>
<dbReference type="Gramene" id="OE9A052812T1">
    <property type="protein sequence ID" value="OE9A052812C1"/>
    <property type="gene ID" value="OE9A052812"/>
</dbReference>
<keyword evidence="7" id="KW-0012">Acyltransferase</keyword>
<feature type="domain" description="O-acyltransferase WSD1 C-terminal" evidence="13">
    <location>
        <begin position="317"/>
        <end position="424"/>
    </location>
</feature>
<feature type="domain" description="O-acyltransferase WSD1-like N-terminal" evidence="12">
    <location>
        <begin position="109"/>
        <end position="263"/>
    </location>
</feature>
<protein>
    <submittedName>
        <fullName evidence="14">O-acyltransferase WSD1-like</fullName>
    </submittedName>
</protein>
<evidence type="ECO:0000256" key="4">
    <source>
        <dbReference type="ARBA" id="ARBA00005189"/>
    </source>
</evidence>
<evidence type="ECO:0000256" key="7">
    <source>
        <dbReference type="ARBA" id="ARBA00023315"/>
    </source>
</evidence>
<evidence type="ECO:0000256" key="11">
    <source>
        <dbReference type="SAM" id="MobiDB-lite"/>
    </source>
</evidence>
<gene>
    <name evidence="14" type="ORF">OLEA9_A052812</name>
</gene>
<dbReference type="InterPro" id="IPR004255">
    <property type="entry name" value="O-acyltransferase_WSD1_N"/>
</dbReference>
<evidence type="ECO:0000313" key="15">
    <source>
        <dbReference type="Proteomes" id="UP000594638"/>
    </source>
</evidence>
<evidence type="ECO:0000256" key="10">
    <source>
        <dbReference type="ARBA" id="ARBA00048109"/>
    </source>
</evidence>